<dbReference type="Gene3D" id="1.20.120.1450">
    <property type="match status" value="1"/>
</dbReference>
<keyword evidence="1" id="KW-0808">Transferase</keyword>
<proteinExistence type="predicted"/>
<dbReference type="InterPro" id="IPR009920">
    <property type="entry name" value="HEPPP_synth_su1"/>
</dbReference>
<dbReference type="EMBL" id="JAUSUD010000027">
    <property type="protein sequence ID" value="MDQ0232957.1"/>
    <property type="molecule type" value="Genomic_DNA"/>
</dbReference>
<dbReference type="Pfam" id="PF07307">
    <property type="entry name" value="HEPPP_synt_1"/>
    <property type="match status" value="1"/>
</dbReference>
<comment type="caution">
    <text evidence="1">The sequence shown here is derived from an EMBL/GenBank/DDBJ whole genome shotgun (WGS) entry which is preliminary data.</text>
</comment>
<evidence type="ECO:0000313" key="1">
    <source>
        <dbReference type="EMBL" id="MDQ0232957.1"/>
    </source>
</evidence>
<dbReference type="EC" id="2.5.1.30" evidence="1"/>
<name>A0ABT9ZMC6_9BACI</name>
<protein>
    <submittedName>
        <fullName evidence="1">Heptaprenyl diphosphate synthase</fullName>
        <ecNumber evidence="1">2.5.1.30</ecNumber>
    </submittedName>
</protein>
<gene>
    <name evidence="1" type="ORF">J2S19_004281</name>
</gene>
<organism evidence="1 2">
    <name type="scientific">Metabacillus malikii</name>
    <dbReference type="NCBI Taxonomy" id="1504265"/>
    <lineage>
        <taxon>Bacteria</taxon>
        <taxon>Bacillati</taxon>
        <taxon>Bacillota</taxon>
        <taxon>Bacilli</taxon>
        <taxon>Bacillales</taxon>
        <taxon>Bacillaceae</taxon>
        <taxon>Metabacillus</taxon>
    </lineage>
</organism>
<dbReference type="Proteomes" id="UP001234495">
    <property type="component" value="Unassembled WGS sequence"/>
</dbReference>
<keyword evidence="2" id="KW-1185">Reference proteome</keyword>
<reference evidence="1 2" key="1">
    <citation type="submission" date="2023-07" db="EMBL/GenBank/DDBJ databases">
        <title>Genomic Encyclopedia of Type Strains, Phase IV (KMG-IV): sequencing the most valuable type-strain genomes for metagenomic binning, comparative biology and taxonomic classification.</title>
        <authorList>
            <person name="Goeker M."/>
        </authorList>
    </citation>
    <scope>NUCLEOTIDE SEQUENCE [LARGE SCALE GENOMIC DNA]</scope>
    <source>
        <strain evidence="1 2">DSM 29005</strain>
    </source>
</reference>
<dbReference type="RefSeq" id="WP_307345604.1">
    <property type="nucleotide sequence ID" value="NZ_JAUSUD010000027.1"/>
</dbReference>
<sequence>MQDIYVKLTKIKSMLQKKLSHPFLEQYLSTPEIDDDKLLLLYAIFDEIELPSQLKERYIMTAMLVQIALDTHDKVTVDKNINHDAFVERQLTALAGDYYSGLYYGMLSELKDIQMIRVLAEAIKEINENKIKLYHDKELSVQTTMESVLIVETALFQKITQHYKLDFWNLFSTKFLTYKKLSHEKFHNEEKIATLELSKMKQERYPINSLKRICELFYDDTVSLLDACLIKTPSIKELLFKRVQNIRLHEKLDYKKTVEEGLS</sequence>
<evidence type="ECO:0000313" key="2">
    <source>
        <dbReference type="Proteomes" id="UP001234495"/>
    </source>
</evidence>
<accession>A0ABT9ZMC6</accession>
<dbReference type="GO" id="GO:0000010">
    <property type="term" value="F:heptaprenyl diphosphate synthase activity"/>
    <property type="evidence" value="ECO:0007669"/>
    <property type="project" value="UniProtKB-EC"/>
</dbReference>